<organism evidence="1 2">
    <name type="scientific">Escherichia phage RP3</name>
    <dbReference type="NCBI Taxonomy" id="2867296"/>
    <lineage>
        <taxon>Viruses</taxon>
        <taxon>Duplodnaviria</taxon>
        <taxon>Heunggongvirae</taxon>
        <taxon>Uroviricota</taxon>
        <taxon>Caudoviricetes</taxon>
        <taxon>Andersonviridae</taxon>
        <taxon>Ounavirinae</taxon>
        <taxon>Felixounavirus</taxon>
        <taxon>Felixounavirus RP3</taxon>
    </lineage>
</organism>
<protein>
    <submittedName>
        <fullName evidence="1">Uncharacterized protein</fullName>
    </submittedName>
</protein>
<dbReference type="EMBL" id="MZ956763">
    <property type="protein sequence ID" value="UKH47871.1"/>
    <property type="molecule type" value="Genomic_DNA"/>
</dbReference>
<evidence type="ECO:0000313" key="2">
    <source>
        <dbReference type="Proteomes" id="UP001239668"/>
    </source>
</evidence>
<evidence type="ECO:0000313" key="1">
    <source>
        <dbReference type="EMBL" id="UKH47871.1"/>
    </source>
</evidence>
<sequence>MISTLKKRQDSLSKVILAVMWQQPLSFIVMVFTSAQ</sequence>
<proteinExistence type="predicted"/>
<keyword evidence="2" id="KW-1185">Reference proteome</keyword>
<reference evidence="1 2" key="1">
    <citation type="submission" date="2021-08" db="EMBL/GenBank/DDBJ databases">
        <title>Characterization of phages by metagenomic analysis of hospital wastewater samples.</title>
        <authorList>
            <person name="Salih H."/>
            <person name="Karaynir A."/>
            <person name="Yalcin M."/>
            <person name="Oryasin E."/>
            <person name="Holyavkin C."/>
            <person name="Bozdogan B."/>
        </authorList>
    </citation>
    <scope>NUCLEOTIDE SEQUENCE [LARGE SCALE GENOMIC DNA]</scope>
</reference>
<dbReference type="Proteomes" id="UP001239668">
    <property type="component" value="Segment"/>
</dbReference>
<name>A0ABY3TIZ5_9CAUD</name>
<accession>A0ABY3TIZ5</accession>